<dbReference type="PANTHER" id="PTHR40254">
    <property type="entry name" value="BLR0577 PROTEIN"/>
    <property type="match status" value="1"/>
</dbReference>
<dbReference type="AlphaFoldDB" id="A0A4R2HI82"/>
<name>A0A4R2HI82_9SPHI</name>
<gene>
    <name evidence="3" type="ORF">EV200_102389</name>
    <name evidence="2" type="ORF">GCM10011413_19370</name>
</gene>
<dbReference type="Proteomes" id="UP000295684">
    <property type="component" value="Unassembled WGS sequence"/>
</dbReference>
<protein>
    <submittedName>
        <fullName evidence="2">FAD/NAD(P) binding domain-containing protein</fullName>
    </submittedName>
    <submittedName>
        <fullName evidence="3">Putative NAD(P)/FAD-binding protein YdhS</fullName>
    </submittedName>
</protein>
<proteinExistence type="predicted"/>
<dbReference type="OrthoDB" id="6309046at2"/>
<dbReference type="Pfam" id="PF13454">
    <property type="entry name" value="NAD_binding_9"/>
    <property type="match status" value="1"/>
</dbReference>
<dbReference type="EMBL" id="SLWO01000002">
    <property type="protein sequence ID" value="TCO28971.1"/>
    <property type="molecule type" value="Genomic_DNA"/>
</dbReference>
<dbReference type="InterPro" id="IPR038732">
    <property type="entry name" value="HpyO/CreE_NAD-binding"/>
</dbReference>
<sequence>MTNKANPLKIAILGGGPSGLFMYKRLVESGIKNLVIEIFERKDTLGSGMPYSTEGANEEHITNVSDNEIPVIFNSIEDWVKMAPKPLLKKFNINSDTFNEYKVLPRLFFGEYLSAQFELLKEVADEQGVVTKVSLNTQVTDIIDDPAKNNVGVEINGGDIRYFDHIIVCVGHNWPKKHEGKVPGYYDSPYPPKKLAKHLNHPIAIMGSSLTAIDAIRTLARNNGAFEAEEDGTYKFILNENSSLFKIVMHSRNGLLPAIRFHLEDSHLGKDETLSKAEIQQNIKENGGFIPLDFVFEKNFKDQFKKRDAAFYEKIKDMDLETFVEAMMSYRENVPPFDLFRKEYEEAEKSIKREESIYWKEALAVLSFAMNYPAKYLCAEDMQRLQKELMPLISIVIAFVPQSSCRDLMALHDAGVLEIVSVGEDSSVEPHKEGGATYIYTNDQGDEVSIHYKTFISCIGQPHLSYDDFPFKGLVEGGSVSPAMLNFKSPDIGKEEVEKGNKLVEKNKDGLYALKVPGITINDTFQVVGEDGQPNDRIYIMAVPYIGGYNPDYSGIDFCEAASMEVLKTIQSKKNPEV</sequence>
<evidence type="ECO:0000313" key="5">
    <source>
        <dbReference type="Proteomes" id="UP000622648"/>
    </source>
</evidence>
<reference evidence="2" key="4">
    <citation type="submission" date="2024-05" db="EMBL/GenBank/DDBJ databases">
        <authorList>
            <person name="Sun Q."/>
            <person name="Zhou Y."/>
        </authorList>
    </citation>
    <scope>NUCLEOTIDE SEQUENCE</scope>
    <source>
        <strain evidence="2">CGMCC 1.15644</strain>
    </source>
</reference>
<dbReference type="InterPro" id="IPR052189">
    <property type="entry name" value="L-asp_N-monooxygenase_NS-form"/>
</dbReference>
<feature type="domain" description="FAD-dependent urate hydroxylase HpyO/Asp monooxygenase CreE-like FAD/NAD(P)-binding" evidence="1">
    <location>
        <begin position="11"/>
        <end position="172"/>
    </location>
</feature>
<reference evidence="5" key="2">
    <citation type="journal article" date="2019" name="Int. J. Syst. Evol. Microbiol.">
        <title>The Global Catalogue of Microorganisms (GCM) 10K type strain sequencing project: providing services to taxonomists for standard genome sequencing and annotation.</title>
        <authorList>
            <consortium name="The Broad Institute Genomics Platform"/>
            <consortium name="The Broad Institute Genome Sequencing Center for Infectious Disease"/>
            <person name="Wu L."/>
            <person name="Ma J."/>
        </authorList>
    </citation>
    <scope>NUCLEOTIDE SEQUENCE [LARGE SCALE GENOMIC DNA]</scope>
    <source>
        <strain evidence="5">CGMCC 1.15644</strain>
    </source>
</reference>
<dbReference type="EMBL" id="BMJO01000003">
    <property type="protein sequence ID" value="GGE53172.1"/>
    <property type="molecule type" value="Genomic_DNA"/>
</dbReference>
<reference evidence="3 4" key="3">
    <citation type="submission" date="2019-03" db="EMBL/GenBank/DDBJ databases">
        <title>Genomic Encyclopedia of Type Strains, Phase IV (KMG-IV): sequencing the most valuable type-strain genomes for metagenomic binning, comparative biology and taxonomic classification.</title>
        <authorList>
            <person name="Goeker M."/>
        </authorList>
    </citation>
    <scope>NUCLEOTIDE SEQUENCE [LARGE SCALE GENOMIC DNA]</scope>
    <source>
        <strain evidence="3 4">DSM 103236</strain>
    </source>
</reference>
<dbReference type="Proteomes" id="UP000622648">
    <property type="component" value="Unassembled WGS sequence"/>
</dbReference>
<comment type="caution">
    <text evidence="3">The sequence shown here is derived from an EMBL/GenBank/DDBJ whole genome shotgun (WGS) entry which is preliminary data.</text>
</comment>
<evidence type="ECO:0000259" key="1">
    <source>
        <dbReference type="Pfam" id="PF13454"/>
    </source>
</evidence>
<evidence type="ECO:0000313" key="4">
    <source>
        <dbReference type="Proteomes" id="UP000295684"/>
    </source>
</evidence>
<organism evidence="3 4">
    <name type="scientific">Pedobacter psychrotolerans</name>
    <dbReference type="NCBI Taxonomy" id="1843235"/>
    <lineage>
        <taxon>Bacteria</taxon>
        <taxon>Pseudomonadati</taxon>
        <taxon>Bacteroidota</taxon>
        <taxon>Sphingobacteriia</taxon>
        <taxon>Sphingobacteriales</taxon>
        <taxon>Sphingobacteriaceae</taxon>
        <taxon>Pedobacter</taxon>
    </lineage>
</organism>
<evidence type="ECO:0000313" key="2">
    <source>
        <dbReference type="EMBL" id="GGE53172.1"/>
    </source>
</evidence>
<reference evidence="2" key="1">
    <citation type="journal article" date="2014" name="Int. J. Syst. Evol. Microbiol.">
        <title>Complete genome of a new Firmicutes species belonging to the dominant human colonic microbiota ('Ruminococcus bicirculans') reveals two chromosomes and a selective capacity to utilize plant glucans.</title>
        <authorList>
            <consortium name="NISC Comparative Sequencing Program"/>
            <person name="Wegmann U."/>
            <person name="Louis P."/>
            <person name="Goesmann A."/>
            <person name="Henrissat B."/>
            <person name="Duncan S.H."/>
            <person name="Flint H.J."/>
        </authorList>
    </citation>
    <scope>NUCLEOTIDE SEQUENCE</scope>
    <source>
        <strain evidence="2">CGMCC 1.15644</strain>
    </source>
</reference>
<accession>A0A4R2HI82</accession>
<evidence type="ECO:0000313" key="3">
    <source>
        <dbReference type="EMBL" id="TCO28971.1"/>
    </source>
</evidence>
<dbReference type="PANTHER" id="PTHR40254:SF1">
    <property type="entry name" value="BLR0577 PROTEIN"/>
    <property type="match status" value="1"/>
</dbReference>
<keyword evidence="5" id="KW-1185">Reference proteome</keyword>
<dbReference type="Gene3D" id="3.50.50.60">
    <property type="entry name" value="FAD/NAD(P)-binding domain"/>
    <property type="match status" value="1"/>
</dbReference>
<dbReference type="InterPro" id="IPR036188">
    <property type="entry name" value="FAD/NAD-bd_sf"/>
</dbReference>
<dbReference type="RefSeq" id="WP_132530088.1">
    <property type="nucleotide sequence ID" value="NZ_BMJO01000003.1"/>
</dbReference>
<dbReference type="SUPFAM" id="SSF51905">
    <property type="entry name" value="FAD/NAD(P)-binding domain"/>
    <property type="match status" value="1"/>
</dbReference>